<dbReference type="GO" id="GO:0016787">
    <property type="term" value="F:hydrolase activity"/>
    <property type="evidence" value="ECO:0007669"/>
    <property type="project" value="UniProtKB-KW"/>
</dbReference>
<dbReference type="EMBL" id="FUXU01000164">
    <property type="protein sequence ID" value="SKA72688.1"/>
    <property type="molecule type" value="Genomic_DNA"/>
</dbReference>
<dbReference type="OrthoDB" id="9760188at2"/>
<dbReference type="RefSeq" id="WP_078754747.1">
    <property type="nucleotide sequence ID" value="NZ_FUXU01000164.1"/>
</dbReference>
<evidence type="ECO:0000259" key="1">
    <source>
        <dbReference type="PROSITE" id="PS50263"/>
    </source>
</evidence>
<reference evidence="3" key="1">
    <citation type="submission" date="2017-02" db="EMBL/GenBank/DDBJ databases">
        <authorList>
            <person name="Varghese N."/>
            <person name="Submissions S."/>
        </authorList>
    </citation>
    <scope>NUCLEOTIDE SEQUENCE [LARGE SCALE GENOMIC DNA]</scope>
    <source>
        <strain evidence="3">DSM 22720</strain>
    </source>
</reference>
<accession>A0A1T4W6L2</accession>
<dbReference type="Pfam" id="PF00795">
    <property type="entry name" value="CN_hydrolase"/>
    <property type="match status" value="1"/>
</dbReference>
<dbReference type="InterPro" id="IPR003010">
    <property type="entry name" value="C-N_Hydrolase"/>
</dbReference>
<protein>
    <submittedName>
        <fullName evidence="2">Carbon-nitrogen hydrolase</fullName>
    </submittedName>
</protein>
<keyword evidence="2" id="KW-0378">Hydrolase</keyword>
<organism evidence="2 3">
    <name type="scientific">Enterovibrio nigricans DSM 22720</name>
    <dbReference type="NCBI Taxonomy" id="1121868"/>
    <lineage>
        <taxon>Bacteria</taxon>
        <taxon>Pseudomonadati</taxon>
        <taxon>Pseudomonadota</taxon>
        <taxon>Gammaproteobacteria</taxon>
        <taxon>Vibrionales</taxon>
        <taxon>Vibrionaceae</taxon>
        <taxon>Enterovibrio</taxon>
    </lineage>
</organism>
<dbReference type="PANTHER" id="PTHR23088:SF27">
    <property type="entry name" value="DEAMINATED GLUTATHIONE AMIDASE"/>
    <property type="match status" value="1"/>
</dbReference>
<gene>
    <name evidence="2" type="ORF">SAMN02745132_04775</name>
</gene>
<dbReference type="SUPFAM" id="SSF56317">
    <property type="entry name" value="Carbon-nitrogen hydrolase"/>
    <property type="match status" value="1"/>
</dbReference>
<dbReference type="Gene3D" id="3.60.110.10">
    <property type="entry name" value="Carbon-nitrogen hydrolase"/>
    <property type="match status" value="1"/>
</dbReference>
<dbReference type="PANTHER" id="PTHR23088">
    <property type="entry name" value="NITRILASE-RELATED"/>
    <property type="match status" value="1"/>
</dbReference>
<dbReference type="PROSITE" id="PS50263">
    <property type="entry name" value="CN_HYDROLASE"/>
    <property type="match status" value="1"/>
</dbReference>
<dbReference type="InterPro" id="IPR036526">
    <property type="entry name" value="C-N_Hydrolase_sf"/>
</dbReference>
<keyword evidence="3" id="KW-1185">Reference proteome</keyword>
<feature type="domain" description="CN hydrolase" evidence="1">
    <location>
        <begin position="6"/>
        <end position="107"/>
    </location>
</feature>
<evidence type="ECO:0000313" key="3">
    <source>
        <dbReference type="Proteomes" id="UP000190162"/>
    </source>
</evidence>
<dbReference type="Proteomes" id="UP000190162">
    <property type="component" value="Unassembled WGS sequence"/>
</dbReference>
<name>A0A1T4W6L2_9GAMM</name>
<proteinExistence type="predicted"/>
<evidence type="ECO:0000313" key="2">
    <source>
        <dbReference type="EMBL" id="SKA72688.1"/>
    </source>
</evidence>
<sequence length="107" mass="11498">MSNGKLSIALCQFHPSKGDMLANFAKHKTLIEQAAEQGANLVVFPELSLTGYEPQLLKLNAIVERGEIENAFAELAKECGVTIIAGVPLQSGANRLCCLIRLEDMAA</sequence>
<dbReference type="CDD" id="cd07197">
    <property type="entry name" value="nitrilase"/>
    <property type="match status" value="1"/>
</dbReference>
<dbReference type="AlphaFoldDB" id="A0A1T4W6L2"/>